<accession>A0A438F0M7</accession>
<sequence length="41" mass="4659">MIAYYLDPMASQPCDDLEEIVNIWQCFQCGSSNGCSIWIDV</sequence>
<evidence type="ECO:0000313" key="1">
    <source>
        <dbReference type="EMBL" id="RVW53558.1"/>
    </source>
</evidence>
<organism evidence="1 2">
    <name type="scientific">Vitis vinifera</name>
    <name type="common">Grape</name>
    <dbReference type="NCBI Taxonomy" id="29760"/>
    <lineage>
        <taxon>Eukaryota</taxon>
        <taxon>Viridiplantae</taxon>
        <taxon>Streptophyta</taxon>
        <taxon>Embryophyta</taxon>
        <taxon>Tracheophyta</taxon>
        <taxon>Spermatophyta</taxon>
        <taxon>Magnoliopsida</taxon>
        <taxon>eudicotyledons</taxon>
        <taxon>Gunneridae</taxon>
        <taxon>Pentapetalae</taxon>
        <taxon>rosids</taxon>
        <taxon>Vitales</taxon>
        <taxon>Vitaceae</taxon>
        <taxon>Viteae</taxon>
        <taxon>Vitis</taxon>
    </lineage>
</organism>
<proteinExistence type="predicted"/>
<dbReference type="Proteomes" id="UP000288805">
    <property type="component" value="Unassembled WGS sequence"/>
</dbReference>
<gene>
    <name evidence="1" type="ORF">CK203_068923</name>
</gene>
<dbReference type="EMBL" id="QGNW01001142">
    <property type="protein sequence ID" value="RVW53558.1"/>
    <property type="molecule type" value="Genomic_DNA"/>
</dbReference>
<reference evidence="1 2" key="1">
    <citation type="journal article" date="2018" name="PLoS Genet.">
        <title>Population sequencing reveals clonal diversity and ancestral inbreeding in the grapevine cultivar Chardonnay.</title>
        <authorList>
            <person name="Roach M.J."/>
            <person name="Johnson D.L."/>
            <person name="Bohlmann J."/>
            <person name="van Vuuren H.J."/>
            <person name="Jones S.J."/>
            <person name="Pretorius I.S."/>
            <person name="Schmidt S.A."/>
            <person name="Borneman A.R."/>
        </authorList>
    </citation>
    <scope>NUCLEOTIDE SEQUENCE [LARGE SCALE GENOMIC DNA]</scope>
    <source>
        <strain evidence="2">cv. Chardonnay</strain>
        <tissue evidence="1">Leaf</tissue>
    </source>
</reference>
<name>A0A438F0M7_VITVI</name>
<comment type="caution">
    <text evidence="1">The sequence shown here is derived from an EMBL/GenBank/DDBJ whole genome shotgun (WGS) entry which is preliminary data.</text>
</comment>
<evidence type="ECO:0000313" key="2">
    <source>
        <dbReference type="Proteomes" id="UP000288805"/>
    </source>
</evidence>
<protein>
    <submittedName>
        <fullName evidence="1">Uncharacterized protein</fullName>
    </submittedName>
</protein>
<dbReference type="AlphaFoldDB" id="A0A438F0M7"/>